<feature type="transmembrane region" description="Helical" evidence="9">
    <location>
        <begin position="196"/>
        <end position="216"/>
    </location>
</feature>
<dbReference type="AlphaFoldDB" id="A0A6N8J132"/>
<evidence type="ECO:0000256" key="7">
    <source>
        <dbReference type="ARBA" id="ARBA00023136"/>
    </source>
</evidence>
<name>A0A6N8J132_9BURK</name>
<dbReference type="InterPro" id="IPR004563">
    <property type="entry name" value="Apolipo_AcylTrfase"/>
</dbReference>
<comment type="caution">
    <text evidence="11">The sequence shown here is derived from an EMBL/GenBank/DDBJ whole genome shotgun (WGS) entry which is preliminary data.</text>
</comment>
<feature type="transmembrane region" description="Helical" evidence="9">
    <location>
        <begin position="167"/>
        <end position="189"/>
    </location>
</feature>
<dbReference type="RefSeq" id="WP_181653759.1">
    <property type="nucleotide sequence ID" value="NZ_WSEL01000009.1"/>
</dbReference>
<dbReference type="InterPro" id="IPR036526">
    <property type="entry name" value="C-N_Hydrolase_sf"/>
</dbReference>
<keyword evidence="11" id="KW-0449">Lipoprotein</keyword>
<dbReference type="PROSITE" id="PS50263">
    <property type="entry name" value="CN_HYDROLASE"/>
    <property type="match status" value="1"/>
</dbReference>
<feature type="transmembrane region" description="Helical" evidence="9">
    <location>
        <begin position="127"/>
        <end position="147"/>
    </location>
</feature>
<keyword evidence="4 9" id="KW-0808">Transferase</keyword>
<keyword evidence="7 9" id="KW-0472">Membrane</keyword>
<comment type="similarity">
    <text evidence="2 9">Belongs to the CN hydrolase family. Apolipoprotein N-acyltransferase subfamily.</text>
</comment>
<dbReference type="InterPro" id="IPR003010">
    <property type="entry name" value="C-N_Hydrolase"/>
</dbReference>
<dbReference type="GO" id="GO:0042158">
    <property type="term" value="P:lipoprotein biosynthetic process"/>
    <property type="evidence" value="ECO:0007669"/>
    <property type="project" value="UniProtKB-UniRule"/>
</dbReference>
<comment type="function">
    <text evidence="9">Catalyzes the phospholipid dependent N-acylation of the N-terminal cysteine of apolipoprotein, the last step in lipoprotein maturation.</text>
</comment>
<keyword evidence="8 9" id="KW-0012">Acyltransferase</keyword>
<dbReference type="GO" id="GO:0016410">
    <property type="term" value="F:N-acyltransferase activity"/>
    <property type="evidence" value="ECO:0007669"/>
    <property type="project" value="UniProtKB-UniRule"/>
</dbReference>
<feature type="transmembrane region" description="Helical" evidence="9">
    <location>
        <begin position="33"/>
        <end position="50"/>
    </location>
</feature>
<keyword evidence="5 9" id="KW-0812">Transmembrane</keyword>
<feature type="domain" description="CN hydrolase" evidence="10">
    <location>
        <begin position="229"/>
        <end position="470"/>
    </location>
</feature>
<evidence type="ECO:0000313" key="11">
    <source>
        <dbReference type="EMBL" id="MVQ32748.1"/>
    </source>
</evidence>
<dbReference type="Pfam" id="PF20154">
    <property type="entry name" value="LNT_N"/>
    <property type="match status" value="1"/>
</dbReference>
<evidence type="ECO:0000256" key="6">
    <source>
        <dbReference type="ARBA" id="ARBA00022989"/>
    </source>
</evidence>
<feature type="transmembrane region" description="Helical" evidence="9">
    <location>
        <begin position="62"/>
        <end position="80"/>
    </location>
</feature>
<reference evidence="11 12" key="1">
    <citation type="submission" date="2019-12" db="EMBL/GenBank/DDBJ databases">
        <authorList>
            <person name="Huq M.A."/>
        </authorList>
    </citation>
    <scope>NUCLEOTIDE SEQUENCE [LARGE SCALE GENOMIC DNA]</scope>
    <source>
        <strain evidence="11 12">MAH-25</strain>
    </source>
</reference>
<dbReference type="InterPro" id="IPR045378">
    <property type="entry name" value="LNT_N"/>
</dbReference>
<accession>A0A6N8J132</accession>
<proteinExistence type="inferred from homology"/>
<keyword evidence="12" id="KW-1185">Reference proteome</keyword>
<dbReference type="CDD" id="cd07571">
    <property type="entry name" value="ALP_N-acyl_transferase"/>
    <property type="match status" value="1"/>
</dbReference>
<evidence type="ECO:0000256" key="5">
    <source>
        <dbReference type="ARBA" id="ARBA00022692"/>
    </source>
</evidence>
<dbReference type="PANTHER" id="PTHR38686">
    <property type="entry name" value="APOLIPOPROTEIN N-ACYLTRANSFERASE"/>
    <property type="match status" value="1"/>
</dbReference>
<evidence type="ECO:0000256" key="4">
    <source>
        <dbReference type="ARBA" id="ARBA00022679"/>
    </source>
</evidence>
<feature type="transmembrane region" description="Helical" evidence="9">
    <location>
        <begin position="484"/>
        <end position="502"/>
    </location>
</feature>
<evidence type="ECO:0000313" key="12">
    <source>
        <dbReference type="Proteomes" id="UP000469385"/>
    </source>
</evidence>
<dbReference type="EC" id="2.3.1.269" evidence="9"/>
<dbReference type="PANTHER" id="PTHR38686:SF1">
    <property type="entry name" value="APOLIPOPROTEIN N-ACYLTRANSFERASE"/>
    <property type="match status" value="1"/>
</dbReference>
<comment type="catalytic activity">
    <reaction evidence="9">
        <text>N-terminal S-1,2-diacyl-sn-glyceryl-L-cysteinyl-[lipoprotein] + a glycerophospholipid = N-acyl-S-1,2-diacyl-sn-glyceryl-L-cysteinyl-[lipoprotein] + a 2-acyl-sn-glycero-3-phospholipid + H(+)</text>
        <dbReference type="Rhea" id="RHEA:48228"/>
        <dbReference type="Rhea" id="RHEA-COMP:14681"/>
        <dbReference type="Rhea" id="RHEA-COMP:14684"/>
        <dbReference type="ChEBI" id="CHEBI:15378"/>
        <dbReference type="ChEBI" id="CHEBI:136912"/>
        <dbReference type="ChEBI" id="CHEBI:140656"/>
        <dbReference type="ChEBI" id="CHEBI:140657"/>
        <dbReference type="ChEBI" id="CHEBI:140660"/>
        <dbReference type="EC" id="2.3.1.269"/>
    </reaction>
</comment>
<dbReference type="GO" id="GO:0005886">
    <property type="term" value="C:plasma membrane"/>
    <property type="evidence" value="ECO:0007669"/>
    <property type="project" value="UniProtKB-SubCell"/>
</dbReference>
<gene>
    <name evidence="9 11" type="primary">lnt</name>
    <name evidence="11" type="ORF">GON04_25045</name>
</gene>
<comment type="pathway">
    <text evidence="9">Protein modification; lipoprotein biosynthesis (N-acyl transfer).</text>
</comment>
<dbReference type="Proteomes" id="UP000469385">
    <property type="component" value="Unassembled WGS sequence"/>
</dbReference>
<feature type="transmembrane region" description="Helical" evidence="9">
    <location>
        <begin position="92"/>
        <end position="115"/>
    </location>
</feature>
<evidence type="ECO:0000256" key="8">
    <source>
        <dbReference type="ARBA" id="ARBA00023315"/>
    </source>
</evidence>
<evidence type="ECO:0000256" key="1">
    <source>
        <dbReference type="ARBA" id="ARBA00004651"/>
    </source>
</evidence>
<evidence type="ECO:0000256" key="3">
    <source>
        <dbReference type="ARBA" id="ARBA00022475"/>
    </source>
</evidence>
<dbReference type="NCBIfam" id="TIGR00546">
    <property type="entry name" value="lnt"/>
    <property type="match status" value="1"/>
</dbReference>
<protein>
    <recommendedName>
        <fullName evidence="9">Apolipoprotein N-acyltransferase</fullName>
        <shortName evidence="9">ALP N-acyltransferase</shortName>
        <ecNumber evidence="9">2.3.1.269</ecNumber>
    </recommendedName>
</protein>
<dbReference type="Pfam" id="PF00795">
    <property type="entry name" value="CN_hydrolase"/>
    <property type="match status" value="1"/>
</dbReference>
<evidence type="ECO:0000259" key="10">
    <source>
        <dbReference type="PROSITE" id="PS50263"/>
    </source>
</evidence>
<organism evidence="11 12">
    <name type="scientific">Ramlibacter pinisoli</name>
    <dbReference type="NCBI Taxonomy" id="2682844"/>
    <lineage>
        <taxon>Bacteria</taxon>
        <taxon>Pseudomonadati</taxon>
        <taxon>Pseudomonadota</taxon>
        <taxon>Betaproteobacteria</taxon>
        <taxon>Burkholderiales</taxon>
        <taxon>Comamonadaceae</taxon>
        <taxon>Ramlibacter</taxon>
    </lineage>
</organism>
<dbReference type="Gene3D" id="3.60.110.10">
    <property type="entry name" value="Carbon-nitrogen hydrolase"/>
    <property type="match status" value="1"/>
</dbReference>
<dbReference type="EMBL" id="WSEL01000009">
    <property type="protein sequence ID" value="MVQ32748.1"/>
    <property type="molecule type" value="Genomic_DNA"/>
</dbReference>
<comment type="subcellular location">
    <subcellularLocation>
        <location evidence="1 9">Cell membrane</location>
        <topology evidence="1 9">Multi-pass membrane protein</topology>
    </subcellularLocation>
</comment>
<keyword evidence="6 9" id="KW-1133">Transmembrane helix</keyword>
<dbReference type="HAMAP" id="MF_01148">
    <property type="entry name" value="Lnt"/>
    <property type="match status" value="1"/>
</dbReference>
<sequence>MSARRLPGWAALGLALLAGLLQAASVAWPGTGQPLWWLQLASLTGLAALAHRADGWRRAAGLAWLFATAWLAGTFWWLFISMHVYGGLAAPLAMAAVLGLSAFLGAYYALAVGVWRALRPGPASAPVLFAALWLTAELLRGTWFTGFPWGASGYAHVDGPLRLLAPWIGAYGIAAVAAGIAAALGVAVGGTRSPRLLGAPAAAALLAGIAAVVPVAGGDAGRPLSVALLQGNIPQDEKFEGRTGVPLALAWYGEQLAASSASLVVAPETAIPLLPQQLPEGYFEAMADHFLQGRQAALVGMPLGSYEEGYTNSVVGLQPRAAVYRFDKHHLVPFGEFIPPLFRWFTDLMNIPLGDFNRGAVGQDSFPWQGQRLAPNVCYEDLFGEELAARFADPAAAPTIFVNVSNIGWFGDSVAIDQHLQISRMRALEFDRPVIRATNTGATAIIDHRADVAKSLPRFTRGVLTGEVQGRTGLTPFAWWASRWGLWPLWLLGLAPVLGALVRGRRRAPT</sequence>
<dbReference type="UniPathway" id="UPA00666"/>
<dbReference type="SUPFAM" id="SSF56317">
    <property type="entry name" value="Carbon-nitrogen hydrolase"/>
    <property type="match status" value="1"/>
</dbReference>
<evidence type="ECO:0000256" key="2">
    <source>
        <dbReference type="ARBA" id="ARBA00010065"/>
    </source>
</evidence>
<keyword evidence="3 9" id="KW-1003">Cell membrane</keyword>
<evidence type="ECO:0000256" key="9">
    <source>
        <dbReference type="HAMAP-Rule" id="MF_01148"/>
    </source>
</evidence>